<evidence type="ECO:0000313" key="9">
    <source>
        <dbReference type="EMBL" id="KAH0960235.1"/>
    </source>
</evidence>
<feature type="transmembrane region" description="Helical" evidence="7">
    <location>
        <begin position="350"/>
        <end position="369"/>
    </location>
</feature>
<evidence type="ECO:0000256" key="6">
    <source>
        <dbReference type="ARBA" id="ARBA00023136"/>
    </source>
</evidence>
<feature type="transmembrane region" description="Helical" evidence="7">
    <location>
        <begin position="212"/>
        <end position="238"/>
    </location>
</feature>
<comment type="subcellular location">
    <subcellularLocation>
        <location evidence="1">Membrane</location>
        <topology evidence="1">Multi-pass membrane protein</topology>
    </subcellularLocation>
</comment>
<name>A0A9P8MS24_9HYPO</name>
<dbReference type="PROSITE" id="PS50850">
    <property type="entry name" value="MFS"/>
    <property type="match status" value="1"/>
</dbReference>
<proteinExistence type="inferred from homology"/>
<dbReference type="Pfam" id="PF07690">
    <property type="entry name" value="MFS_1"/>
    <property type="match status" value="1"/>
</dbReference>
<comment type="caution">
    <text evidence="9">The sequence shown here is derived from an EMBL/GenBank/DDBJ whole genome shotgun (WGS) entry which is preliminary data.</text>
</comment>
<feature type="transmembrane region" description="Helical" evidence="7">
    <location>
        <begin position="110"/>
        <end position="132"/>
    </location>
</feature>
<feature type="transmembrane region" description="Helical" evidence="7">
    <location>
        <begin position="284"/>
        <end position="305"/>
    </location>
</feature>
<evidence type="ECO:0000256" key="2">
    <source>
        <dbReference type="ARBA" id="ARBA00007520"/>
    </source>
</evidence>
<comment type="similarity">
    <text evidence="2">Belongs to the major facilitator superfamily. TCR/Tet family.</text>
</comment>
<dbReference type="Gene3D" id="1.20.1250.20">
    <property type="entry name" value="MFS general substrate transporter like domains"/>
    <property type="match status" value="1"/>
</dbReference>
<dbReference type="GO" id="GO:0022857">
    <property type="term" value="F:transmembrane transporter activity"/>
    <property type="evidence" value="ECO:0007669"/>
    <property type="project" value="InterPro"/>
</dbReference>
<dbReference type="EMBL" id="JAIZPD010000010">
    <property type="protein sequence ID" value="KAH0960235.1"/>
    <property type="molecule type" value="Genomic_DNA"/>
</dbReference>
<evidence type="ECO:0000256" key="7">
    <source>
        <dbReference type="SAM" id="Phobius"/>
    </source>
</evidence>
<feature type="transmembrane region" description="Helical" evidence="7">
    <location>
        <begin position="325"/>
        <end position="343"/>
    </location>
</feature>
<feature type="transmembrane region" description="Helical" evidence="7">
    <location>
        <begin position="172"/>
        <end position="192"/>
    </location>
</feature>
<organism evidence="9 10">
    <name type="scientific">Hirsutella rhossiliensis</name>
    <dbReference type="NCBI Taxonomy" id="111463"/>
    <lineage>
        <taxon>Eukaryota</taxon>
        <taxon>Fungi</taxon>
        <taxon>Dikarya</taxon>
        <taxon>Ascomycota</taxon>
        <taxon>Pezizomycotina</taxon>
        <taxon>Sordariomycetes</taxon>
        <taxon>Hypocreomycetidae</taxon>
        <taxon>Hypocreales</taxon>
        <taxon>Ophiocordycipitaceae</taxon>
        <taxon>Hirsutella</taxon>
    </lineage>
</organism>
<keyword evidence="6 7" id="KW-0472">Membrane</keyword>
<dbReference type="InterPro" id="IPR011701">
    <property type="entry name" value="MFS"/>
</dbReference>
<evidence type="ECO:0000313" key="10">
    <source>
        <dbReference type="Proteomes" id="UP000824596"/>
    </source>
</evidence>
<evidence type="ECO:0000259" key="8">
    <source>
        <dbReference type="PROSITE" id="PS50850"/>
    </source>
</evidence>
<feature type="transmembrane region" description="Helical" evidence="7">
    <location>
        <begin position="85"/>
        <end position="104"/>
    </location>
</feature>
<keyword evidence="5 7" id="KW-1133">Transmembrane helix</keyword>
<dbReference type="PANTHER" id="PTHR23501:SF12">
    <property type="entry name" value="MAJOR FACILITATOR SUPERFAMILY (MFS) PROFILE DOMAIN-CONTAINING PROTEIN-RELATED"/>
    <property type="match status" value="1"/>
</dbReference>
<feature type="transmembrane region" description="Helical" evidence="7">
    <location>
        <begin position="489"/>
        <end position="507"/>
    </location>
</feature>
<evidence type="ECO:0000256" key="5">
    <source>
        <dbReference type="ARBA" id="ARBA00022989"/>
    </source>
</evidence>
<feature type="transmembrane region" description="Helical" evidence="7">
    <location>
        <begin position="381"/>
        <end position="401"/>
    </location>
</feature>
<dbReference type="AlphaFoldDB" id="A0A9P8MS24"/>
<reference evidence="9" key="1">
    <citation type="submission" date="2021-09" db="EMBL/GenBank/DDBJ databases">
        <title>A high-quality genome of the endoparasitic fungus Hirsutella rhossiliensis with a comparison of Hirsutella genomes reveals transposable elements contributing to genome size variation.</title>
        <authorList>
            <person name="Lin R."/>
            <person name="Jiao Y."/>
            <person name="Sun X."/>
            <person name="Ling J."/>
            <person name="Xie B."/>
            <person name="Cheng X."/>
        </authorList>
    </citation>
    <scope>NUCLEOTIDE SEQUENCE</scope>
    <source>
        <strain evidence="9">HR02</strain>
    </source>
</reference>
<evidence type="ECO:0000256" key="4">
    <source>
        <dbReference type="ARBA" id="ARBA00022692"/>
    </source>
</evidence>
<dbReference type="Proteomes" id="UP000824596">
    <property type="component" value="Unassembled WGS sequence"/>
</dbReference>
<dbReference type="InterPro" id="IPR036259">
    <property type="entry name" value="MFS_trans_sf"/>
</dbReference>
<evidence type="ECO:0000256" key="1">
    <source>
        <dbReference type="ARBA" id="ARBA00004141"/>
    </source>
</evidence>
<dbReference type="GO" id="GO:0005886">
    <property type="term" value="C:plasma membrane"/>
    <property type="evidence" value="ECO:0007669"/>
    <property type="project" value="TreeGrafter"/>
</dbReference>
<gene>
    <name evidence="9" type="ORF">HRG_08390</name>
</gene>
<dbReference type="GeneID" id="68357519"/>
<dbReference type="RefSeq" id="XP_044717748.1">
    <property type="nucleotide sequence ID" value="XM_044866861.1"/>
</dbReference>
<sequence>MEPKRPRNGEKTPGFKCFLLRTSLLAAVFLYGLDNAVVANIQPVIATHFHVVDGLPWLSAGFMIGGLAVVMPLGNLYAVYEAKRLFLFFTVNFLAALALCGAAPSMPAEIVGRAWAGAGGNGMLHGLLTLVVRTSSARQLPVHLGYASIVCVLGFVLGPTVGGALELPSWRWALYLNIFLGLFVLLAGVFLIPSEQPTSRALARSTIPSLDLAGTLLSTGSIVPFAVAANCAGVLFNWTGSITILLYAVSAILLVGFVLQQAFCIFTASSAPLFPARLLRNTMVLMRSLFVAGSGILVYLALYYVPLYFQLARGASAVETAKHTLPLLLPLAFAVFASRCLVANPACYKLWMILGSAVGLIGAVLMSMIRVEAPMSATYGYQAMLGLGAGFFAQAAFAAAQTEVDSDNGTSDAILMLLGQMSGLGLGLSAAGAIFVNTAKSRLADAFPNLDDMARSSMLAGTRSELFSSLGERDQALASVCIVAALRKVFIEAYVAATLASVLSFLAKLDRKATVNQTDNREVNPVNASK</sequence>
<feature type="transmembrane region" description="Helical" evidence="7">
    <location>
        <begin position="413"/>
        <end position="436"/>
    </location>
</feature>
<dbReference type="OrthoDB" id="4914550at2759"/>
<keyword evidence="10" id="KW-1185">Reference proteome</keyword>
<feature type="transmembrane region" description="Helical" evidence="7">
    <location>
        <begin position="144"/>
        <end position="166"/>
    </location>
</feature>
<dbReference type="InterPro" id="IPR020846">
    <property type="entry name" value="MFS_dom"/>
</dbReference>
<dbReference type="SUPFAM" id="SSF103473">
    <property type="entry name" value="MFS general substrate transporter"/>
    <property type="match status" value="1"/>
</dbReference>
<evidence type="ECO:0000256" key="3">
    <source>
        <dbReference type="ARBA" id="ARBA00022448"/>
    </source>
</evidence>
<keyword evidence="3" id="KW-0813">Transport</keyword>
<dbReference type="PANTHER" id="PTHR23501">
    <property type="entry name" value="MAJOR FACILITATOR SUPERFAMILY"/>
    <property type="match status" value="1"/>
</dbReference>
<accession>A0A9P8MS24</accession>
<protein>
    <submittedName>
        <fullName evidence="9">Major facilitator superfamily domain-containing protein</fullName>
    </submittedName>
</protein>
<keyword evidence="4 7" id="KW-0812">Transmembrane</keyword>
<feature type="transmembrane region" description="Helical" evidence="7">
    <location>
        <begin position="244"/>
        <end position="263"/>
    </location>
</feature>
<feature type="domain" description="Major facilitator superfamily (MFS) profile" evidence="8">
    <location>
        <begin position="20"/>
        <end position="512"/>
    </location>
</feature>
<feature type="transmembrane region" description="Helical" evidence="7">
    <location>
        <begin position="55"/>
        <end position="78"/>
    </location>
</feature>